<keyword evidence="19" id="KW-1185">Reference proteome</keyword>
<dbReference type="Proteomes" id="UP000826234">
    <property type="component" value="Unassembled WGS sequence"/>
</dbReference>
<dbReference type="InterPro" id="IPR024079">
    <property type="entry name" value="MetalloPept_cat_dom_sf"/>
</dbReference>
<keyword evidence="12" id="KW-0482">Metalloprotease</keyword>
<dbReference type="Pfam" id="PF00413">
    <property type="entry name" value="Peptidase_M10"/>
    <property type="match status" value="1"/>
</dbReference>
<evidence type="ECO:0000256" key="3">
    <source>
        <dbReference type="ARBA" id="ARBA00004613"/>
    </source>
</evidence>
<keyword evidence="11" id="KW-0862">Zinc</keyword>
<evidence type="ECO:0000256" key="12">
    <source>
        <dbReference type="ARBA" id="ARBA00023049"/>
    </source>
</evidence>
<proteinExistence type="inferred from homology"/>
<evidence type="ECO:0000256" key="10">
    <source>
        <dbReference type="ARBA" id="ARBA00022801"/>
    </source>
</evidence>
<feature type="domain" description="Fibronectin type-II" evidence="17">
    <location>
        <begin position="154"/>
        <end position="202"/>
    </location>
</feature>
<evidence type="ECO:0000256" key="1">
    <source>
        <dbReference type="ARBA" id="ARBA00001913"/>
    </source>
</evidence>
<evidence type="ECO:0000256" key="11">
    <source>
        <dbReference type="ARBA" id="ARBA00022833"/>
    </source>
</evidence>
<evidence type="ECO:0000259" key="17">
    <source>
        <dbReference type="PROSITE" id="PS51092"/>
    </source>
</evidence>
<keyword evidence="15" id="KW-0325">Glycoprotein</keyword>
<evidence type="ECO:0000313" key="19">
    <source>
        <dbReference type="Proteomes" id="UP000826234"/>
    </source>
</evidence>
<keyword evidence="10" id="KW-0378">Hydrolase</keyword>
<dbReference type="InterPro" id="IPR001818">
    <property type="entry name" value="Pept_M10_metallopeptidase"/>
</dbReference>
<evidence type="ECO:0000256" key="15">
    <source>
        <dbReference type="ARBA" id="ARBA00023180"/>
    </source>
</evidence>
<dbReference type="SUPFAM" id="SSF57440">
    <property type="entry name" value="Kringle-like"/>
    <property type="match status" value="1"/>
</dbReference>
<comment type="subcellular location">
    <subcellularLocation>
        <location evidence="3">Secreted</location>
    </subcellularLocation>
</comment>
<evidence type="ECO:0000256" key="7">
    <source>
        <dbReference type="ARBA" id="ARBA00022723"/>
    </source>
</evidence>
<dbReference type="InterPro" id="IPR013806">
    <property type="entry name" value="Kringle-like"/>
</dbReference>
<keyword evidence="5" id="KW-0964">Secreted</keyword>
<protein>
    <recommendedName>
        <fullName evidence="17">Fibronectin type-II domain-containing protein</fullName>
    </recommendedName>
</protein>
<name>A0ABQ7SPY3_PHRPL</name>
<dbReference type="InterPro" id="IPR036365">
    <property type="entry name" value="PGBD-like_sf"/>
</dbReference>
<evidence type="ECO:0000256" key="16">
    <source>
        <dbReference type="PROSITE-ProRule" id="PRU00479"/>
    </source>
</evidence>
<evidence type="ECO:0000313" key="18">
    <source>
        <dbReference type="EMBL" id="KAH0619378.1"/>
    </source>
</evidence>
<accession>A0ABQ7SPY3</accession>
<dbReference type="SUPFAM" id="SSF55486">
    <property type="entry name" value="Metalloproteases ('zincins'), catalytic domain"/>
    <property type="match status" value="1"/>
</dbReference>
<evidence type="ECO:0000256" key="9">
    <source>
        <dbReference type="ARBA" id="ARBA00022737"/>
    </source>
</evidence>
<keyword evidence="6" id="KW-0645">Protease</keyword>
<comment type="similarity">
    <text evidence="4">Belongs to the peptidase M10A family.</text>
</comment>
<dbReference type="SUPFAM" id="SSF47090">
    <property type="entry name" value="PGBD-like"/>
    <property type="match status" value="1"/>
</dbReference>
<evidence type="ECO:0000256" key="13">
    <source>
        <dbReference type="ARBA" id="ARBA00023145"/>
    </source>
</evidence>
<feature type="disulfide bond" evidence="16">
    <location>
        <begin position="173"/>
        <end position="200"/>
    </location>
</feature>
<dbReference type="CDD" id="cd00062">
    <property type="entry name" value="FN2"/>
    <property type="match status" value="1"/>
</dbReference>
<dbReference type="Pfam" id="PF00040">
    <property type="entry name" value="fn2"/>
    <property type="match status" value="1"/>
</dbReference>
<evidence type="ECO:0000256" key="14">
    <source>
        <dbReference type="ARBA" id="ARBA00023157"/>
    </source>
</evidence>
<dbReference type="InterPro" id="IPR000562">
    <property type="entry name" value="FN_type2_dom"/>
</dbReference>
<comment type="cofactor">
    <cofactor evidence="1">
        <name>Ca(2+)</name>
        <dbReference type="ChEBI" id="CHEBI:29108"/>
    </cofactor>
</comment>
<evidence type="ECO:0000256" key="5">
    <source>
        <dbReference type="ARBA" id="ARBA00022525"/>
    </source>
</evidence>
<comment type="caution">
    <text evidence="18">The sequence shown here is derived from an EMBL/GenBank/DDBJ whole genome shotgun (WGS) entry which is preliminary data.</text>
</comment>
<evidence type="ECO:0000256" key="8">
    <source>
        <dbReference type="ARBA" id="ARBA00022729"/>
    </source>
</evidence>
<keyword evidence="9" id="KW-0677">Repeat</keyword>
<evidence type="ECO:0000256" key="4">
    <source>
        <dbReference type="ARBA" id="ARBA00010370"/>
    </source>
</evidence>
<dbReference type="PANTHER" id="PTHR10201">
    <property type="entry name" value="MATRIX METALLOPROTEINASE"/>
    <property type="match status" value="1"/>
</dbReference>
<keyword evidence="13" id="KW-0865">Zymogen</keyword>
<dbReference type="PROSITE" id="PS51092">
    <property type="entry name" value="FN2_2"/>
    <property type="match status" value="1"/>
</dbReference>
<organism evidence="18 19">
    <name type="scientific">Phrynosoma platyrhinos</name>
    <name type="common">Desert horned lizard</name>
    <dbReference type="NCBI Taxonomy" id="52577"/>
    <lineage>
        <taxon>Eukaryota</taxon>
        <taxon>Metazoa</taxon>
        <taxon>Chordata</taxon>
        <taxon>Craniata</taxon>
        <taxon>Vertebrata</taxon>
        <taxon>Euteleostomi</taxon>
        <taxon>Lepidosauria</taxon>
        <taxon>Squamata</taxon>
        <taxon>Bifurcata</taxon>
        <taxon>Unidentata</taxon>
        <taxon>Episquamata</taxon>
        <taxon>Toxicofera</taxon>
        <taxon>Iguania</taxon>
        <taxon>Phrynosomatidae</taxon>
        <taxon>Phrynosomatinae</taxon>
        <taxon>Phrynosoma</taxon>
    </lineage>
</organism>
<dbReference type="PROSITE" id="PS00023">
    <property type="entry name" value="FN2_1"/>
    <property type="match status" value="1"/>
</dbReference>
<dbReference type="SMART" id="SM00235">
    <property type="entry name" value="ZnMc"/>
    <property type="match status" value="1"/>
</dbReference>
<dbReference type="SMART" id="SM00059">
    <property type="entry name" value="FN2"/>
    <property type="match status" value="1"/>
</dbReference>
<keyword evidence="8" id="KW-0732">Signal</keyword>
<dbReference type="InterPro" id="IPR036943">
    <property type="entry name" value="FN_type2_sf"/>
</dbReference>
<dbReference type="EMBL" id="JAIPUX010005289">
    <property type="protein sequence ID" value="KAH0619378.1"/>
    <property type="molecule type" value="Genomic_DNA"/>
</dbReference>
<keyword evidence="7" id="KW-0479">Metal-binding</keyword>
<dbReference type="InterPro" id="IPR021190">
    <property type="entry name" value="Pept_M10A"/>
</dbReference>
<dbReference type="PROSITE" id="PS00546">
    <property type="entry name" value="CYSTEINE_SWITCH"/>
    <property type="match status" value="1"/>
</dbReference>
<dbReference type="PANTHER" id="PTHR10201:SF30">
    <property type="entry name" value="MATRIX METALLOPROTEINASE-9"/>
    <property type="match status" value="1"/>
</dbReference>
<gene>
    <name evidence="18" type="ORF">JD844_019427</name>
</gene>
<dbReference type="PRINTS" id="PR00013">
    <property type="entry name" value="FNTYPEII"/>
</dbReference>
<dbReference type="Gene3D" id="3.40.390.10">
    <property type="entry name" value="Collagenase (Catalytic Domain)"/>
    <property type="match status" value="1"/>
</dbReference>
<evidence type="ECO:0000256" key="6">
    <source>
        <dbReference type="ARBA" id="ARBA00022670"/>
    </source>
</evidence>
<reference evidence="18 19" key="1">
    <citation type="journal article" date="2022" name="Gigascience">
        <title>A chromosome-level genome assembly and annotation of the desert horned lizard, Phrynosoma platyrhinos, provides insight into chromosomal rearrangements among reptiles.</title>
        <authorList>
            <person name="Koochekian N."/>
            <person name="Ascanio A."/>
            <person name="Farleigh K."/>
            <person name="Card D.C."/>
            <person name="Schield D.R."/>
            <person name="Castoe T.A."/>
            <person name="Jezkova T."/>
        </authorList>
    </citation>
    <scope>NUCLEOTIDE SEQUENCE [LARGE SCALE GENOMIC DNA]</scope>
    <source>
        <strain evidence="18">NK-2021</strain>
    </source>
</reference>
<dbReference type="InterPro" id="IPR006026">
    <property type="entry name" value="Peptidase_Metallo"/>
</dbReference>
<keyword evidence="14 16" id="KW-1015">Disulfide bond</keyword>
<comment type="cofactor">
    <cofactor evidence="2">
        <name>Zn(2+)</name>
        <dbReference type="ChEBI" id="CHEBI:29105"/>
    </cofactor>
</comment>
<feature type="disulfide bond" evidence="16">
    <location>
        <begin position="159"/>
        <end position="185"/>
    </location>
</feature>
<evidence type="ECO:0000256" key="2">
    <source>
        <dbReference type="ARBA" id="ARBA00001947"/>
    </source>
</evidence>
<dbReference type="PRINTS" id="PR00138">
    <property type="entry name" value="MATRIXIN"/>
</dbReference>
<dbReference type="InterPro" id="IPR021158">
    <property type="entry name" value="Pept_M10A_Zn_BS"/>
</dbReference>
<sequence length="205" mass="22644">MQKRLGLPETGELDASTLDAIRAPRCGVPDLGSFQTFQGDLKWDHTDITYRVVNHSPDLDAAIIDDAFARAFQVWSDVTPLTFTRRESGDVDILIMFGTDEHGDGYPFDGKDGLLAHAFPPGKDWFSGDAHFDDDETWTLGTGIAVVKTYYGNANGASCHFPFVFEGQSYSTCTTAGRQDGLTWCATTANYDQDKTYGFCPNERE</sequence>
<dbReference type="Gene3D" id="2.10.10.10">
    <property type="entry name" value="Fibronectin, type II, collagen-binding"/>
    <property type="match status" value="1"/>
</dbReference>